<protein>
    <submittedName>
        <fullName evidence="9">Coenzyme F420-0 gamma-glutamyl ligase</fullName>
    </submittedName>
</protein>
<evidence type="ECO:0000256" key="6">
    <source>
        <dbReference type="ARBA" id="ARBA00023134"/>
    </source>
</evidence>
<keyword evidence="5" id="KW-0630">Potassium</keyword>
<evidence type="ECO:0000256" key="5">
    <source>
        <dbReference type="ARBA" id="ARBA00022958"/>
    </source>
</evidence>
<evidence type="ECO:0000313" key="9">
    <source>
        <dbReference type="EMBL" id="SNZ20278.1"/>
    </source>
</evidence>
<reference evidence="9 10" key="1">
    <citation type="submission" date="2017-09" db="EMBL/GenBank/DDBJ databases">
        <authorList>
            <person name="Ehlers B."/>
            <person name="Leendertz F.H."/>
        </authorList>
    </citation>
    <scope>NUCLEOTIDE SEQUENCE [LARGE SCALE GENOMIC DNA]</scope>
    <source>
        <strain evidence="9 10">DSM 18289</strain>
    </source>
</reference>
<dbReference type="Gene3D" id="3.30.1330.100">
    <property type="entry name" value="CofE-like"/>
    <property type="match status" value="1"/>
</dbReference>
<dbReference type="GO" id="GO:0005525">
    <property type="term" value="F:GTP binding"/>
    <property type="evidence" value="ECO:0007669"/>
    <property type="project" value="UniProtKB-KW"/>
</dbReference>
<dbReference type="InterPro" id="IPR008225">
    <property type="entry name" value="F420-0_g-glutamyl_ligase"/>
</dbReference>
<evidence type="ECO:0000256" key="1">
    <source>
        <dbReference type="ARBA" id="ARBA00022598"/>
    </source>
</evidence>
<keyword evidence="3" id="KW-0547">Nucleotide-binding</keyword>
<accession>A0A285PFQ2</accession>
<dbReference type="Proteomes" id="UP000219439">
    <property type="component" value="Unassembled WGS sequence"/>
</dbReference>
<keyword evidence="2" id="KW-0479">Metal-binding</keyword>
<evidence type="ECO:0000313" key="10">
    <source>
        <dbReference type="Proteomes" id="UP000219439"/>
    </source>
</evidence>
<evidence type="ECO:0000256" key="7">
    <source>
        <dbReference type="ARBA" id="ARBA00023211"/>
    </source>
</evidence>
<dbReference type="RefSeq" id="WP_097154641.1">
    <property type="nucleotide sequence ID" value="NZ_OBEL01000004.1"/>
</dbReference>
<dbReference type="Gene3D" id="3.90.1660.10">
    <property type="entry name" value="CofE-like domain"/>
    <property type="match status" value="1"/>
</dbReference>
<evidence type="ECO:0000256" key="4">
    <source>
        <dbReference type="ARBA" id="ARBA00022842"/>
    </source>
</evidence>
<dbReference type="NCBIfam" id="TIGR01916">
    <property type="entry name" value="F420_cofE"/>
    <property type="match status" value="1"/>
</dbReference>
<proteinExistence type="predicted"/>
<keyword evidence="10" id="KW-1185">Reference proteome</keyword>
<organism evidence="9 10">
    <name type="scientific">Cohaesibacter gelatinilyticus</name>
    <dbReference type="NCBI Taxonomy" id="372072"/>
    <lineage>
        <taxon>Bacteria</taxon>
        <taxon>Pseudomonadati</taxon>
        <taxon>Pseudomonadota</taxon>
        <taxon>Alphaproteobacteria</taxon>
        <taxon>Hyphomicrobiales</taxon>
        <taxon>Cohaesibacteraceae</taxon>
    </lineage>
</organism>
<keyword evidence="6" id="KW-0342">GTP-binding</keyword>
<dbReference type="PANTHER" id="PTHR47917">
    <property type="match status" value="1"/>
</dbReference>
<evidence type="ECO:0000256" key="3">
    <source>
        <dbReference type="ARBA" id="ARBA00022741"/>
    </source>
</evidence>
<dbReference type="GO" id="GO:0052618">
    <property type="term" value="F:coenzyme F420-0:L-glutamate ligase activity"/>
    <property type="evidence" value="ECO:0007669"/>
    <property type="project" value="TreeGrafter"/>
</dbReference>
<gene>
    <name evidence="9" type="ORF">SAMN06265368_3381</name>
</gene>
<dbReference type="EMBL" id="OBEL01000004">
    <property type="protein sequence ID" value="SNZ20278.1"/>
    <property type="molecule type" value="Genomic_DNA"/>
</dbReference>
<sequence length="274" mass="29768">MTLAHSRPLDSLTNLSSSPFSLQIAPIPNIPEISEGDDLGVIIAKCLENAQLSLTDGDILTSAHKIFSKAEGAVVNMADVTPGQEAMRYAEELNKDPRKIEVILSQSKRVIRSFKRPEQNEGTMICEHRLGFISANAAVDESNTGEDGSLILLPHNPDASAKAVCDYLSRHFNARIGFAITDTFGRPWRIGQVNVAVGLADLPATIREQGNLDAHGRLLSVTEPAFADELAAASGLVIRKSAQTPVVLFRGLDWQKTESAAQDLLRPNKENMFK</sequence>
<dbReference type="SUPFAM" id="SSF144010">
    <property type="entry name" value="CofE-like"/>
    <property type="match status" value="1"/>
</dbReference>
<evidence type="ECO:0000259" key="8">
    <source>
        <dbReference type="Pfam" id="PF01996"/>
    </source>
</evidence>
<dbReference type="InterPro" id="IPR002847">
    <property type="entry name" value="F420-0_gamma-glut_ligase-dom"/>
</dbReference>
<evidence type="ECO:0000256" key="2">
    <source>
        <dbReference type="ARBA" id="ARBA00022723"/>
    </source>
</evidence>
<dbReference type="OrthoDB" id="9788295at2"/>
<dbReference type="Pfam" id="PF01996">
    <property type="entry name" value="F420_ligase"/>
    <property type="match status" value="1"/>
</dbReference>
<dbReference type="GO" id="GO:0046872">
    <property type="term" value="F:metal ion binding"/>
    <property type="evidence" value="ECO:0007669"/>
    <property type="project" value="UniProtKB-KW"/>
</dbReference>
<keyword evidence="4" id="KW-0460">Magnesium</keyword>
<keyword evidence="1 9" id="KW-0436">Ligase</keyword>
<feature type="domain" description="Coenzyme F420:L-glutamate ligase-like" evidence="8">
    <location>
        <begin position="30"/>
        <end position="251"/>
    </location>
</feature>
<dbReference type="AlphaFoldDB" id="A0A285PFQ2"/>
<dbReference type="PANTHER" id="PTHR47917:SF1">
    <property type="entry name" value="COENZYME F420:L-GLUTAMATE LIGASE"/>
    <property type="match status" value="1"/>
</dbReference>
<name>A0A285PFQ2_9HYPH</name>
<keyword evidence="7" id="KW-0464">Manganese</keyword>